<accession>A0ABS8SUN1</accession>
<feature type="region of interest" description="Disordered" evidence="1">
    <location>
        <begin position="82"/>
        <end position="104"/>
    </location>
</feature>
<protein>
    <submittedName>
        <fullName evidence="2">Uncharacterized protein</fullName>
    </submittedName>
</protein>
<proteinExistence type="predicted"/>
<comment type="caution">
    <text evidence="2">The sequence shown here is derived from an EMBL/GenBank/DDBJ whole genome shotgun (WGS) entry which is preliminary data.</text>
</comment>
<evidence type="ECO:0000313" key="2">
    <source>
        <dbReference type="EMBL" id="MCD7462687.1"/>
    </source>
</evidence>
<sequence>MWSKFSSNMVHSYYKKPRLCMNAKVILWFVHNRIMSSKNDNVSKLKSIQHFVDLKIGTENGKGSMKKLEKMVPLALATQDFFGIDKDPPLPSDEGLNSKGDNEV</sequence>
<name>A0ABS8SUN1_DATST</name>
<gene>
    <name evidence="2" type="ORF">HAX54_049102</name>
</gene>
<evidence type="ECO:0000256" key="1">
    <source>
        <dbReference type="SAM" id="MobiDB-lite"/>
    </source>
</evidence>
<dbReference type="EMBL" id="JACEIK010000826">
    <property type="protein sequence ID" value="MCD7462687.1"/>
    <property type="molecule type" value="Genomic_DNA"/>
</dbReference>
<keyword evidence="3" id="KW-1185">Reference proteome</keyword>
<evidence type="ECO:0000313" key="3">
    <source>
        <dbReference type="Proteomes" id="UP000823775"/>
    </source>
</evidence>
<organism evidence="2 3">
    <name type="scientific">Datura stramonium</name>
    <name type="common">Jimsonweed</name>
    <name type="synonym">Common thornapple</name>
    <dbReference type="NCBI Taxonomy" id="4076"/>
    <lineage>
        <taxon>Eukaryota</taxon>
        <taxon>Viridiplantae</taxon>
        <taxon>Streptophyta</taxon>
        <taxon>Embryophyta</taxon>
        <taxon>Tracheophyta</taxon>
        <taxon>Spermatophyta</taxon>
        <taxon>Magnoliopsida</taxon>
        <taxon>eudicotyledons</taxon>
        <taxon>Gunneridae</taxon>
        <taxon>Pentapetalae</taxon>
        <taxon>asterids</taxon>
        <taxon>lamiids</taxon>
        <taxon>Solanales</taxon>
        <taxon>Solanaceae</taxon>
        <taxon>Solanoideae</taxon>
        <taxon>Datureae</taxon>
        <taxon>Datura</taxon>
    </lineage>
</organism>
<reference evidence="2 3" key="1">
    <citation type="journal article" date="2021" name="BMC Genomics">
        <title>Datura genome reveals duplications of psychoactive alkaloid biosynthetic genes and high mutation rate following tissue culture.</title>
        <authorList>
            <person name="Rajewski A."/>
            <person name="Carter-House D."/>
            <person name="Stajich J."/>
            <person name="Litt A."/>
        </authorList>
    </citation>
    <scope>NUCLEOTIDE SEQUENCE [LARGE SCALE GENOMIC DNA]</scope>
    <source>
        <strain evidence="2">AR-01</strain>
    </source>
</reference>
<dbReference type="Proteomes" id="UP000823775">
    <property type="component" value="Unassembled WGS sequence"/>
</dbReference>